<dbReference type="EMBL" id="JAHLQL010000003">
    <property type="protein sequence ID" value="MBU5592203.1"/>
    <property type="molecule type" value="Genomic_DNA"/>
</dbReference>
<keyword evidence="2" id="KW-0472">Membrane</keyword>
<dbReference type="Pfam" id="PF13188">
    <property type="entry name" value="PAS_8"/>
    <property type="match status" value="1"/>
</dbReference>
<dbReference type="RefSeq" id="WP_216457040.1">
    <property type="nucleotide sequence ID" value="NZ_JAHLQL010000003.1"/>
</dbReference>
<dbReference type="Proteomes" id="UP000736583">
    <property type="component" value="Unassembled WGS sequence"/>
</dbReference>
<feature type="transmembrane region" description="Helical" evidence="2">
    <location>
        <begin position="6"/>
        <end position="23"/>
    </location>
</feature>
<keyword evidence="1" id="KW-0597">Phosphoprotein</keyword>
<dbReference type="SMART" id="SM00387">
    <property type="entry name" value="HATPase_c"/>
    <property type="match status" value="1"/>
</dbReference>
<organism evidence="4 5">
    <name type="scientific">Clostridium simiarum</name>
    <dbReference type="NCBI Taxonomy" id="2841506"/>
    <lineage>
        <taxon>Bacteria</taxon>
        <taxon>Bacillati</taxon>
        <taxon>Bacillota</taxon>
        <taxon>Clostridia</taxon>
        <taxon>Eubacteriales</taxon>
        <taxon>Clostridiaceae</taxon>
        <taxon>Clostridium</taxon>
    </lineage>
</organism>
<evidence type="ECO:0000256" key="2">
    <source>
        <dbReference type="SAM" id="Phobius"/>
    </source>
</evidence>
<dbReference type="SMART" id="SM00388">
    <property type="entry name" value="HisKA"/>
    <property type="match status" value="1"/>
</dbReference>
<keyword evidence="4" id="KW-0418">Kinase</keyword>
<dbReference type="PROSITE" id="PS50109">
    <property type="entry name" value="HIS_KIN"/>
    <property type="match status" value="1"/>
</dbReference>
<evidence type="ECO:0000313" key="5">
    <source>
        <dbReference type="Proteomes" id="UP000736583"/>
    </source>
</evidence>
<proteinExistence type="predicted"/>
<accession>A0ABS6F1T5</accession>
<keyword evidence="2" id="KW-0812">Transmembrane</keyword>
<keyword evidence="2" id="KW-1133">Transmembrane helix</keyword>
<dbReference type="PANTHER" id="PTHR43547:SF2">
    <property type="entry name" value="HYBRID SIGNAL TRANSDUCTION HISTIDINE KINASE C"/>
    <property type="match status" value="1"/>
</dbReference>
<feature type="domain" description="Histidine kinase" evidence="3">
    <location>
        <begin position="313"/>
        <end position="534"/>
    </location>
</feature>
<keyword evidence="5" id="KW-1185">Reference proteome</keyword>
<evidence type="ECO:0000256" key="1">
    <source>
        <dbReference type="ARBA" id="ARBA00022553"/>
    </source>
</evidence>
<dbReference type="InterPro" id="IPR003661">
    <property type="entry name" value="HisK_dim/P_dom"/>
</dbReference>
<dbReference type="InterPro" id="IPR005467">
    <property type="entry name" value="His_kinase_dom"/>
</dbReference>
<protein>
    <submittedName>
        <fullName evidence="4">HAMP domain-containing histidine kinase</fullName>
    </submittedName>
</protein>
<keyword evidence="4" id="KW-0808">Transferase</keyword>
<dbReference type="PANTHER" id="PTHR43547">
    <property type="entry name" value="TWO-COMPONENT HISTIDINE KINASE"/>
    <property type="match status" value="1"/>
</dbReference>
<dbReference type="Pfam" id="PF02518">
    <property type="entry name" value="HATPase_c"/>
    <property type="match status" value="1"/>
</dbReference>
<reference evidence="4 5" key="1">
    <citation type="submission" date="2021-06" db="EMBL/GenBank/DDBJ databases">
        <authorList>
            <person name="Sun Q."/>
            <person name="Li D."/>
        </authorList>
    </citation>
    <scope>NUCLEOTIDE SEQUENCE [LARGE SCALE GENOMIC DNA]</scope>
    <source>
        <strain evidence="4 5">MSJ-4</strain>
    </source>
</reference>
<dbReference type="Pfam" id="PF00512">
    <property type="entry name" value="HisKA"/>
    <property type="match status" value="1"/>
</dbReference>
<dbReference type="InterPro" id="IPR003594">
    <property type="entry name" value="HATPase_dom"/>
</dbReference>
<dbReference type="CDD" id="cd00082">
    <property type="entry name" value="HisKA"/>
    <property type="match status" value="1"/>
</dbReference>
<name>A0ABS6F1T5_9CLOT</name>
<dbReference type="InterPro" id="IPR000014">
    <property type="entry name" value="PAS"/>
</dbReference>
<evidence type="ECO:0000259" key="3">
    <source>
        <dbReference type="PROSITE" id="PS50109"/>
    </source>
</evidence>
<sequence>MDYLGVSIVIYIFLVILIALLFLKLRKFKYLNNQDQSYYNFESYNVFNYFDEDIAIFNRDGSLCYVNHPENNLFLKSNLTLLKDSNDTLKVELIDNLKERFKNHHILNVENVINGKSNNYQFQQQLRTQGEFVTIKVFYTNHNNYLLFISKNISKLHSLQHTVCNNEKRYHALMDLVPIALFMEDDKGIFYANQSALKMVSSKNITNILGKPFINFLNSSSQEDFLNKLSNKEDPNLLSIFDMYFRSTTGEEKVVDIQRYNISTEGKDLTLLLVKDACQRIRSYEIEKNYEASNDLLEKIIESDKVKTEFFANISHELRTPINIIFSAMQMLNLKCNLNNSTDSSLKNYNKMIKQNCYRLLRLVNNLIDITKIDAGFYNISLKNHEVIKIIEDITLSVANYIEDKHIELVFDTELEEKVICCDPDKIERIMLNLLANAVKFTPEGGSIFVNIYNNDPYLTISVKDTGIGIPEEKKDLIFERFRQIEKTSHLNITGSGIGLSLVKSLVEMHKGNLHVESTPGEGSEFIINLPCSLCEDCDEESMYENSWKQNVEKINIEFSDIYS</sequence>
<gene>
    <name evidence="4" type="ORF">KQI89_10560</name>
</gene>
<evidence type="ECO:0000313" key="4">
    <source>
        <dbReference type="EMBL" id="MBU5592203.1"/>
    </source>
</evidence>
<dbReference type="GO" id="GO:0016301">
    <property type="term" value="F:kinase activity"/>
    <property type="evidence" value="ECO:0007669"/>
    <property type="project" value="UniProtKB-KW"/>
</dbReference>
<comment type="caution">
    <text evidence="4">The sequence shown here is derived from an EMBL/GenBank/DDBJ whole genome shotgun (WGS) entry which is preliminary data.</text>
</comment>